<reference evidence="2" key="1">
    <citation type="submission" date="2015-11" db="EMBL/GenBank/DDBJ databases">
        <title>De novo transcriptome assembly of four potential Pierce s Disease insect vectors from Arizona vineyards.</title>
        <authorList>
            <person name="Tassone E.E."/>
        </authorList>
    </citation>
    <scope>NUCLEOTIDE SEQUENCE</scope>
</reference>
<proteinExistence type="predicted"/>
<organism evidence="2">
    <name type="scientific">Graphocephala atropunctata</name>
    <dbReference type="NCBI Taxonomy" id="36148"/>
    <lineage>
        <taxon>Eukaryota</taxon>
        <taxon>Metazoa</taxon>
        <taxon>Ecdysozoa</taxon>
        <taxon>Arthropoda</taxon>
        <taxon>Hexapoda</taxon>
        <taxon>Insecta</taxon>
        <taxon>Pterygota</taxon>
        <taxon>Neoptera</taxon>
        <taxon>Paraneoptera</taxon>
        <taxon>Hemiptera</taxon>
        <taxon>Auchenorrhyncha</taxon>
        <taxon>Membracoidea</taxon>
        <taxon>Cicadellidae</taxon>
        <taxon>Cicadellinae</taxon>
        <taxon>Cicadellini</taxon>
        <taxon>Graphocephala</taxon>
    </lineage>
</organism>
<dbReference type="InterPro" id="IPR039986">
    <property type="entry name" value="CFAP210"/>
</dbReference>
<dbReference type="AlphaFoldDB" id="A0A1B6M949"/>
<evidence type="ECO:0008006" key="3">
    <source>
        <dbReference type="Google" id="ProtNLM"/>
    </source>
</evidence>
<dbReference type="GO" id="GO:0005879">
    <property type="term" value="C:axonemal microtubule"/>
    <property type="evidence" value="ECO:0007669"/>
    <property type="project" value="TreeGrafter"/>
</dbReference>
<dbReference type="PANTHER" id="PTHR28663:SF1">
    <property type="entry name" value="CILIA- AND FLAGELLA- ASSOCIATED PROTEIN 210"/>
    <property type="match status" value="1"/>
</dbReference>
<dbReference type="PANTHER" id="PTHR28663">
    <property type="entry name" value="COILED-COIL DOMAIN-CONTAINING PROTEIN 173"/>
    <property type="match status" value="1"/>
</dbReference>
<evidence type="ECO:0000313" key="2">
    <source>
        <dbReference type="EMBL" id="JAT32450.1"/>
    </source>
</evidence>
<keyword evidence="1" id="KW-0175">Coiled coil</keyword>
<evidence type="ECO:0000256" key="1">
    <source>
        <dbReference type="SAM" id="Coils"/>
    </source>
</evidence>
<feature type="coiled-coil region" evidence="1">
    <location>
        <begin position="39"/>
        <end position="95"/>
    </location>
</feature>
<name>A0A1B6M949_9HEMI</name>
<sequence>MRTLYFLESGQKLNDIKPSERKRALLVSKNEWCKFGEHLVRDQRVLEAVDREREEVENRKLQSKEMAKTWDNTILNIRRRRIENRRQQIAQLEKDRRKRFLEMRQEEADSKKRIIEEAQQILRRDKDNSKSLISALKFSEVLREREEQIKFEKKLQEIENERERAYAEKLKADAENYKLELEQEKEKEINKKRKFNKEVRKEMAELVKRTQDEEMMEKELEAQDNIRIMEEIKTVLESEKQEKERKRQLVMNDVVENRRLIAEYEAQCKREQEEEEAAIHIHAATKKRIAKIKKQKEREEAIENQIRREKN</sequence>
<dbReference type="EMBL" id="GEBQ01007527">
    <property type="protein sequence ID" value="JAT32450.1"/>
    <property type="molecule type" value="Transcribed_RNA"/>
</dbReference>
<protein>
    <recommendedName>
        <fullName evidence="3">Trichohyalin-plectin-homology domain-containing protein</fullName>
    </recommendedName>
</protein>
<gene>
    <name evidence="2" type="ORF">g.5049</name>
</gene>
<accession>A0A1B6M949</accession>
<feature type="coiled-coil region" evidence="1">
    <location>
        <begin position="141"/>
        <end position="198"/>
    </location>
</feature>
<feature type="coiled-coil region" evidence="1">
    <location>
        <begin position="226"/>
        <end position="309"/>
    </location>
</feature>